<gene>
    <name evidence="2" type="ORF">SAMN05444972_103148</name>
</gene>
<dbReference type="RefSeq" id="WP_245838647.1">
    <property type="nucleotide sequence ID" value="NZ_FPAA01000003.1"/>
</dbReference>
<accession>A0A1I6QGX3</accession>
<dbReference type="InterPro" id="IPR036938">
    <property type="entry name" value="PAP2/HPO_sf"/>
</dbReference>
<dbReference type="PANTHER" id="PTHR34599:SF1">
    <property type="entry name" value="PHOSPHATIDIC ACID PHOSPHATASE TYPE 2_HALOPEROXIDASE DOMAIN-CONTAINING PROTEIN"/>
    <property type="match status" value="1"/>
</dbReference>
<dbReference type="Proteomes" id="UP000198660">
    <property type="component" value="Unassembled WGS sequence"/>
</dbReference>
<sequence length="282" mass="32161">MSTYLRWSKLPYAGEKTPPKNPVEPLAGSWPTYYLKRSRDGSFQTPAGQRISLAIRNPNTINWYRQLKFVQYTLNNITPQQIKIAKYWGDGPPTKQWTPIMDRLIDTYGVSAPRAARILAATQTAINDIFVVVWYLKYKWDVARPDQLDQKLATIVCTPRFPTYPSGHAAVSGTAAEVLTHFFPPEAKRLAQLAQEDAKSRLYAGVHFNIDDNQGLRLGRQIGRIIVNVLKNQRNAAGQPIDPTHMPNKHAVMMPPPYRQVMPYPYPYPHHCQSLLRPTKVR</sequence>
<organism evidence="2 3">
    <name type="scientific">Marininema halotolerans</name>
    <dbReference type="NCBI Taxonomy" id="1155944"/>
    <lineage>
        <taxon>Bacteria</taxon>
        <taxon>Bacillati</taxon>
        <taxon>Bacillota</taxon>
        <taxon>Bacilli</taxon>
        <taxon>Bacillales</taxon>
        <taxon>Thermoactinomycetaceae</taxon>
        <taxon>Marininema</taxon>
    </lineage>
</organism>
<dbReference type="CDD" id="cd03398">
    <property type="entry name" value="PAP2_haloperoxidase"/>
    <property type="match status" value="1"/>
</dbReference>
<reference evidence="3" key="1">
    <citation type="submission" date="2016-10" db="EMBL/GenBank/DDBJ databases">
        <authorList>
            <person name="Varghese N."/>
            <person name="Submissions S."/>
        </authorList>
    </citation>
    <scope>NUCLEOTIDE SEQUENCE [LARGE SCALE GENOMIC DNA]</scope>
    <source>
        <strain evidence="3">DSM 45789</strain>
    </source>
</reference>
<feature type="domain" description="Phosphatidic acid phosphatase type 2/haloperoxidase" evidence="1">
    <location>
        <begin position="125"/>
        <end position="232"/>
    </location>
</feature>
<dbReference type="PANTHER" id="PTHR34599">
    <property type="entry name" value="PEROXIDASE-RELATED"/>
    <property type="match status" value="1"/>
</dbReference>
<dbReference type="AlphaFoldDB" id="A0A1I6QGX3"/>
<dbReference type="Gene3D" id="1.10.606.20">
    <property type="match status" value="1"/>
</dbReference>
<name>A0A1I6QGX3_9BACL</name>
<evidence type="ECO:0000313" key="2">
    <source>
        <dbReference type="EMBL" id="SFS51733.1"/>
    </source>
</evidence>
<dbReference type="InterPro" id="IPR000326">
    <property type="entry name" value="PAP2/HPO"/>
</dbReference>
<keyword evidence="3" id="KW-1185">Reference proteome</keyword>
<evidence type="ECO:0000313" key="3">
    <source>
        <dbReference type="Proteomes" id="UP000198660"/>
    </source>
</evidence>
<dbReference type="InterPro" id="IPR052559">
    <property type="entry name" value="V-haloperoxidase"/>
</dbReference>
<proteinExistence type="predicted"/>
<protein>
    <submittedName>
        <fullName evidence="2">PAP2 superfamily protein</fullName>
    </submittedName>
</protein>
<dbReference type="Pfam" id="PF01569">
    <property type="entry name" value="PAP2"/>
    <property type="match status" value="1"/>
</dbReference>
<dbReference type="EMBL" id="FPAA01000003">
    <property type="protein sequence ID" value="SFS51733.1"/>
    <property type="molecule type" value="Genomic_DNA"/>
</dbReference>
<dbReference type="SUPFAM" id="SSF48317">
    <property type="entry name" value="Acid phosphatase/Vanadium-dependent haloperoxidase"/>
    <property type="match status" value="1"/>
</dbReference>
<evidence type="ECO:0000259" key="1">
    <source>
        <dbReference type="Pfam" id="PF01569"/>
    </source>
</evidence>